<evidence type="ECO:0000313" key="3">
    <source>
        <dbReference type="Proteomes" id="UP000233419"/>
    </source>
</evidence>
<organism evidence="2 3">
    <name type="scientific">Mesoplasma syrphidae</name>
    <dbReference type="NCBI Taxonomy" id="225999"/>
    <lineage>
        <taxon>Bacteria</taxon>
        <taxon>Bacillati</taxon>
        <taxon>Mycoplasmatota</taxon>
        <taxon>Mollicutes</taxon>
        <taxon>Entomoplasmatales</taxon>
        <taxon>Entomoplasmataceae</taxon>
        <taxon>Mesoplasma</taxon>
    </lineage>
</organism>
<dbReference type="InterPro" id="IPR003797">
    <property type="entry name" value="DegV"/>
</dbReference>
<dbReference type="PROSITE" id="PS51482">
    <property type="entry name" value="DEGV"/>
    <property type="match status" value="1"/>
</dbReference>
<dbReference type="GO" id="GO:0008289">
    <property type="term" value="F:lipid binding"/>
    <property type="evidence" value="ECO:0007669"/>
    <property type="project" value="UniProtKB-KW"/>
</dbReference>
<dbReference type="NCBIfam" id="TIGR00762">
    <property type="entry name" value="DegV"/>
    <property type="match status" value="1"/>
</dbReference>
<dbReference type="Gene3D" id="3.30.1180.10">
    <property type="match status" value="1"/>
</dbReference>
<evidence type="ECO:0000256" key="1">
    <source>
        <dbReference type="ARBA" id="ARBA00023121"/>
    </source>
</evidence>
<reference evidence="2 3" key="1">
    <citation type="submission" date="2017-12" db="EMBL/GenBank/DDBJ databases">
        <title>Mesoplasma syrphidae YJS, Complete Genome.</title>
        <authorList>
            <person name="Knight T.F."/>
            <person name="Citino T."/>
            <person name="Rubinstein R."/>
            <person name="Neuschaefer Z."/>
        </authorList>
    </citation>
    <scope>NUCLEOTIDE SEQUENCE [LARGE SCALE GENOMIC DNA]</scope>
    <source>
        <strain evidence="2 3">YJS</strain>
    </source>
</reference>
<dbReference type="Pfam" id="PF02645">
    <property type="entry name" value="DegV"/>
    <property type="match status" value="1"/>
</dbReference>
<proteinExistence type="predicted"/>
<dbReference type="Proteomes" id="UP000233419">
    <property type="component" value="Chromosome"/>
</dbReference>
<name>A0A2K9BQS6_9MOLU</name>
<keyword evidence="1" id="KW-0446">Lipid-binding</keyword>
<dbReference type="SUPFAM" id="SSF82549">
    <property type="entry name" value="DAK1/DegV-like"/>
    <property type="match status" value="1"/>
</dbReference>
<dbReference type="InterPro" id="IPR043168">
    <property type="entry name" value="DegV_C"/>
</dbReference>
<dbReference type="Gene3D" id="3.40.50.10170">
    <property type="match status" value="1"/>
</dbReference>
<evidence type="ECO:0000313" key="2">
    <source>
        <dbReference type="EMBL" id="AUF83362.1"/>
    </source>
</evidence>
<dbReference type="EMBL" id="CP025257">
    <property type="protein sequence ID" value="AUF83362.1"/>
    <property type="molecule type" value="Genomic_DNA"/>
</dbReference>
<dbReference type="RefSeq" id="WP_027048467.1">
    <property type="nucleotide sequence ID" value="NZ_CP025257.1"/>
</dbReference>
<dbReference type="OrthoDB" id="388177at2"/>
<dbReference type="PANTHER" id="PTHR33434">
    <property type="entry name" value="DEGV DOMAIN-CONTAINING PROTEIN DR_1986-RELATED"/>
    <property type="match status" value="1"/>
</dbReference>
<sequence length="276" mass="30939">MKIAILTDSAYDGKASDFKDLYIIPLMIAPEDGNQIYDDDSLNKDDFYKLLDSQSLKTSQSAPGDIMAMWDKLLVDYDQVIFAPISSGLSGQFNLARMLSETEEAYKGKIFVCDTKGVSIILQTVIRHIAFWIAENKTGFEILELVKELSSKFTTFIIPKNLETLKRGGRISSTAAALAKMLKIIPILRYNGSIDKENTARTYKKAIAHALNIIKKECKNIKVIDVAYSRFDQEDLDLIVKLIHDEGLTIGLYSELTNVICSHTGRETVALVGWRN</sequence>
<accession>A0A2K9BQS6</accession>
<dbReference type="KEGG" id="msyr:CXP39_00895"/>
<gene>
    <name evidence="2" type="ORF">CXP39_00895</name>
</gene>
<dbReference type="AlphaFoldDB" id="A0A2K9BQS6"/>
<dbReference type="InterPro" id="IPR050270">
    <property type="entry name" value="DegV_domain_contain"/>
</dbReference>
<keyword evidence="3" id="KW-1185">Reference proteome</keyword>
<protein>
    <submittedName>
        <fullName evidence="2">DegV family protein</fullName>
    </submittedName>
</protein>
<dbReference type="PANTHER" id="PTHR33434:SF2">
    <property type="entry name" value="FATTY ACID-BINDING PROTEIN TM_1468"/>
    <property type="match status" value="1"/>
</dbReference>